<comment type="caution">
    <text evidence="2">The sequence shown here is derived from an EMBL/GenBank/DDBJ whole genome shotgun (WGS) entry which is preliminary data.</text>
</comment>
<reference evidence="2" key="2">
    <citation type="submission" date="2020-11" db="EMBL/GenBank/DDBJ databases">
        <authorList>
            <person name="McCartney M.A."/>
            <person name="Auch B."/>
            <person name="Kono T."/>
            <person name="Mallez S."/>
            <person name="Becker A."/>
            <person name="Gohl D.M."/>
            <person name="Silverstein K.A.T."/>
            <person name="Koren S."/>
            <person name="Bechman K.B."/>
            <person name="Herman A."/>
            <person name="Abrahante J.E."/>
            <person name="Garbe J."/>
        </authorList>
    </citation>
    <scope>NUCLEOTIDE SEQUENCE</scope>
    <source>
        <strain evidence="2">Duluth1</strain>
        <tissue evidence="2">Whole animal</tissue>
    </source>
</reference>
<organism evidence="2 3">
    <name type="scientific">Dreissena polymorpha</name>
    <name type="common">Zebra mussel</name>
    <name type="synonym">Mytilus polymorpha</name>
    <dbReference type="NCBI Taxonomy" id="45954"/>
    <lineage>
        <taxon>Eukaryota</taxon>
        <taxon>Metazoa</taxon>
        <taxon>Spiralia</taxon>
        <taxon>Lophotrochozoa</taxon>
        <taxon>Mollusca</taxon>
        <taxon>Bivalvia</taxon>
        <taxon>Autobranchia</taxon>
        <taxon>Heteroconchia</taxon>
        <taxon>Euheterodonta</taxon>
        <taxon>Imparidentia</taxon>
        <taxon>Neoheterodontei</taxon>
        <taxon>Myida</taxon>
        <taxon>Dreissenoidea</taxon>
        <taxon>Dreissenidae</taxon>
        <taxon>Dreissena</taxon>
    </lineage>
</organism>
<name>A0A9D4SBM2_DREPO</name>
<evidence type="ECO:0008006" key="4">
    <source>
        <dbReference type="Google" id="ProtNLM"/>
    </source>
</evidence>
<dbReference type="InterPro" id="IPR011990">
    <property type="entry name" value="TPR-like_helical_dom_sf"/>
</dbReference>
<accession>A0A9D4SBM2</accession>
<evidence type="ECO:0000313" key="2">
    <source>
        <dbReference type="EMBL" id="KAH3897047.1"/>
    </source>
</evidence>
<feature type="repeat" description="TPR" evidence="1">
    <location>
        <begin position="142"/>
        <end position="175"/>
    </location>
</feature>
<dbReference type="PROSITE" id="PS50005">
    <property type="entry name" value="TPR"/>
    <property type="match status" value="1"/>
</dbReference>
<dbReference type="SUPFAM" id="SSF48452">
    <property type="entry name" value="TPR-like"/>
    <property type="match status" value="1"/>
</dbReference>
<dbReference type="InterPro" id="IPR019734">
    <property type="entry name" value="TPR_rpt"/>
</dbReference>
<evidence type="ECO:0000313" key="3">
    <source>
        <dbReference type="Proteomes" id="UP000828390"/>
    </source>
</evidence>
<keyword evidence="3" id="KW-1185">Reference proteome</keyword>
<reference evidence="2" key="1">
    <citation type="journal article" date="2019" name="bioRxiv">
        <title>The Genome of the Zebra Mussel, Dreissena polymorpha: A Resource for Invasive Species Research.</title>
        <authorList>
            <person name="McCartney M.A."/>
            <person name="Auch B."/>
            <person name="Kono T."/>
            <person name="Mallez S."/>
            <person name="Zhang Y."/>
            <person name="Obille A."/>
            <person name="Becker A."/>
            <person name="Abrahante J.E."/>
            <person name="Garbe J."/>
            <person name="Badalamenti J.P."/>
            <person name="Herman A."/>
            <person name="Mangelson H."/>
            <person name="Liachko I."/>
            <person name="Sullivan S."/>
            <person name="Sone E.D."/>
            <person name="Koren S."/>
            <person name="Silverstein K.A.T."/>
            <person name="Beckman K.B."/>
            <person name="Gohl D.M."/>
        </authorList>
    </citation>
    <scope>NUCLEOTIDE SEQUENCE</scope>
    <source>
        <strain evidence="2">Duluth1</strain>
        <tissue evidence="2">Whole animal</tissue>
    </source>
</reference>
<sequence length="193" mass="22946">MWKRKIKKDHIKVKTVCGKRNIEGDRDLQVFANMTSDSCDNVHSEPSLAFCVRFIRQEAHCAPYILWFELNRSMTEEEVEQRHDVEKRWMDNAEVDARPCLYYLQYLTYGGLGERNKQLHACEFLKSCIFNSRNAIKAYHLETALNLLGHCYEMEGDYQRALYIYETSFRLHETNNAANWHLQRVQRIMSNLE</sequence>
<proteinExistence type="predicted"/>
<gene>
    <name evidence="2" type="ORF">DPMN_021231</name>
</gene>
<evidence type="ECO:0000256" key="1">
    <source>
        <dbReference type="PROSITE-ProRule" id="PRU00339"/>
    </source>
</evidence>
<dbReference type="EMBL" id="JAIWYP010000001">
    <property type="protein sequence ID" value="KAH3897047.1"/>
    <property type="molecule type" value="Genomic_DNA"/>
</dbReference>
<dbReference type="Gene3D" id="1.25.40.10">
    <property type="entry name" value="Tetratricopeptide repeat domain"/>
    <property type="match status" value="1"/>
</dbReference>
<dbReference type="AlphaFoldDB" id="A0A9D4SBM2"/>
<dbReference type="Proteomes" id="UP000828390">
    <property type="component" value="Unassembled WGS sequence"/>
</dbReference>
<protein>
    <recommendedName>
        <fullName evidence="4">Tetratricopeptide repeat protein</fullName>
    </recommendedName>
</protein>
<keyword evidence="1" id="KW-0802">TPR repeat</keyword>